<evidence type="ECO:0000259" key="3">
    <source>
        <dbReference type="Pfam" id="PF11873"/>
    </source>
</evidence>
<evidence type="ECO:0000256" key="1">
    <source>
        <dbReference type="ARBA" id="ARBA00007734"/>
    </source>
</evidence>
<dbReference type="InterPro" id="IPR008258">
    <property type="entry name" value="Transglycosylase_SLT_dom_1"/>
</dbReference>
<reference evidence="4 5" key="1">
    <citation type="submission" date="2020-08" db="EMBL/GenBank/DDBJ databases">
        <title>Genomic Encyclopedia of Type Strains, Phase IV (KMG-IV): sequencing the most valuable type-strain genomes for metagenomic binning, comparative biology and taxonomic classification.</title>
        <authorList>
            <person name="Goeker M."/>
        </authorList>
    </citation>
    <scope>NUCLEOTIDE SEQUENCE [LARGE SCALE GENOMIC DNA]</scope>
    <source>
        <strain evidence="4 5">DSM 22071</strain>
    </source>
</reference>
<evidence type="ECO:0000259" key="2">
    <source>
        <dbReference type="Pfam" id="PF01464"/>
    </source>
</evidence>
<dbReference type="GO" id="GO:0000270">
    <property type="term" value="P:peptidoglycan metabolic process"/>
    <property type="evidence" value="ECO:0007669"/>
    <property type="project" value="InterPro"/>
</dbReference>
<feature type="domain" description="Murein transglycosylase-C N-terminal" evidence="3">
    <location>
        <begin position="79"/>
        <end position="225"/>
    </location>
</feature>
<dbReference type="Pfam" id="PF01464">
    <property type="entry name" value="SLT"/>
    <property type="match status" value="1"/>
</dbReference>
<sequence length="395" mass="45172">MKTSDAHHSTASCRHLSRRRALQYLGALAFSSVLWGCSPKEARQAIGRAGQVLVDDATDSAVAHIPSTGLDEVDRLVHQQIREMARKIADRWGDERVASPREYVKYTDDYQTRAIVNFDEGVVTVETVRQEQPRMVLEEAIVATLLTPKDPSTVDLLSDEDVTIGAEPFLHGLVLDHQGQPIRYEWRATQYARYLLENAYQHTRQGQRPKHWVSFAMEKDYQNRQQLQFYDSVHKYGGEYRVKTSLIYAVMEAESSFNPYAMSHIPAYGLMQIVPSTAGRDSHRLIYGRDGTPTKEYLFTPEKNIRMGAAYLSILNDRYLAGVRHGLSREYCVIAGYNTGSGNVLRSFDRDRSAALQRINSMSPQQVFDHMVKHLPFEETRNYIQKVVAFQKKYQ</sequence>
<comment type="caution">
    <text evidence="4">The sequence shown here is derived from an EMBL/GenBank/DDBJ whole genome shotgun (WGS) entry which is preliminary data.</text>
</comment>
<accession>A0A7W7Y414</accession>
<dbReference type="PANTHER" id="PTHR37423">
    <property type="entry name" value="SOLUBLE LYTIC MUREIN TRANSGLYCOSYLASE-RELATED"/>
    <property type="match status" value="1"/>
</dbReference>
<dbReference type="InterPro" id="IPR000189">
    <property type="entry name" value="Transglyc_AS"/>
</dbReference>
<dbReference type="PROSITE" id="PS00922">
    <property type="entry name" value="TRANSGLYCOSYLASE"/>
    <property type="match status" value="1"/>
</dbReference>
<feature type="domain" description="Transglycosylase SLT" evidence="2">
    <location>
        <begin position="234"/>
        <end position="355"/>
    </location>
</feature>
<dbReference type="PROSITE" id="PS51318">
    <property type="entry name" value="TAT"/>
    <property type="match status" value="1"/>
</dbReference>
<dbReference type="RefSeq" id="WP_246347230.1">
    <property type="nucleotide sequence ID" value="NZ_JACHID010000004.1"/>
</dbReference>
<dbReference type="SUPFAM" id="SSF53955">
    <property type="entry name" value="Lysozyme-like"/>
    <property type="match status" value="1"/>
</dbReference>
<dbReference type="InterPro" id="IPR024570">
    <property type="entry name" value="Murein_transglycosylaseC_N"/>
</dbReference>
<dbReference type="Proteomes" id="UP000528322">
    <property type="component" value="Unassembled WGS sequence"/>
</dbReference>
<comment type="similarity">
    <text evidence="1">Belongs to the transglycosylase Slt family.</text>
</comment>
<dbReference type="Gene3D" id="1.10.530.10">
    <property type="match status" value="1"/>
</dbReference>
<dbReference type="PANTHER" id="PTHR37423:SF2">
    <property type="entry name" value="MEMBRANE-BOUND LYTIC MUREIN TRANSGLYCOSYLASE C"/>
    <property type="match status" value="1"/>
</dbReference>
<dbReference type="EMBL" id="JACHID010000004">
    <property type="protein sequence ID" value="MBB5021623.1"/>
    <property type="molecule type" value="Genomic_DNA"/>
</dbReference>
<organism evidence="4 5">
    <name type="scientific">Desulfurispira natronophila</name>
    <dbReference type="NCBI Taxonomy" id="682562"/>
    <lineage>
        <taxon>Bacteria</taxon>
        <taxon>Pseudomonadati</taxon>
        <taxon>Chrysiogenota</taxon>
        <taxon>Chrysiogenia</taxon>
        <taxon>Chrysiogenales</taxon>
        <taxon>Chrysiogenaceae</taxon>
        <taxon>Desulfurispira</taxon>
    </lineage>
</organism>
<dbReference type="InterPro" id="IPR023346">
    <property type="entry name" value="Lysozyme-like_dom_sf"/>
</dbReference>
<name>A0A7W7Y414_9BACT</name>
<evidence type="ECO:0000313" key="5">
    <source>
        <dbReference type="Proteomes" id="UP000528322"/>
    </source>
</evidence>
<dbReference type="InterPro" id="IPR006311">
    <property type="entry name" value="TAT_signal"/>
</dbReference>
<dbReference type="Pfam" id="PF11873">
    <property type="entry name" value="Mltc_N"/>
    <property type="match status" value="1"/>
</dbReference>
<dbReference type="CDD" id="cd16893">
    <property type="entry name" value="LT_MltC_MltE"/>
    <property type="match status" value="1"/>
</dbReference>
<dbReference type="GO" id="GO:0008933">
    <property type="term" value="F:peptidoglycan lytic transglycosylase activity"/>
    <property type="evidence" value="ECO:0007669"/>
    <property type="project" value="InterPro"/>
</dbReference>
<gene>
    <name evidence="4" type="ORF">HNR37_000935</name>
</gene>
<proteinExistence type="inferred from homology"/>
<evidence type="ECO:0000313" key="4">
    <source>
        <dbReference type="EMBL" id="MBB5021623.1"/>
    </source>
</evidence>
<protein>
    <submittedName>
        <fullName evidence="4">Membrane-bound lytic murein transglycosylase C</fullName>
    </submittedName>
</protein>
<keyword evidence="5" id="KW-1185">Reference proteome</keyword>
<dbReference type="AlphaFoldDB" id="A0A7W7Y414"/>
<dbReference type="GO" id="GO:0016020">
    <property type="term" value="C:membrane"/>
    <property type="evidence" value="ECO:0007669"/>
    <property type="project" value="InterPro"/>
</dbReference>